<dbReference type="Pfam" id="PF00378">
    <property type="entry name" value="ECH_1"/>
    <property type="match status" value="1"/>
</dbReference>
<dbReference type="AlphaFoldDB" id="A0A2U0I859"/>
<protein>
    <submittedName>
        <fullName evidence="2">Enoyl-CoA hydratase</fullName>
    </submittedName>
</protein>
<evidence type="ECO:0000256" key="1">
    <source>
        <dbReference type="ARBA" id="ARBA00005254"/>
    </source>
</evidence>
<dbReference type="GO" id="GO:0003824">
    <property type="term" value="F:catalytic activity"/>
    <property type="evidence" value="ECO:0007669"/>
    <property type="project" value="UniProtKB-ARBA"/>
</dbReference>
<evidence type="ECO:0000313" key="3">
    <source>
        <dbReference type="Proteomes" id="UP000245962"/>
    </source>
</evidence>
<dbReference type="Gene3D" id="3.90.226.10">
    <property type="entry name" value="2-enoyl-CoA Hydratase, Chain A, domain 1"/>
    <property type="match status" value="1"/>
</dbReference>
<dbReference type="Proteomes" id="UP000245962">
    <property type="component" value="Unassembled WGS sequence"/>
</dbReference>
<dbReference type="InterPro" id="IPR001753">
    <property type="entry name" value="Enoyl-CoA_hydra/iso"/>
</dbReference>
<sequence>MTQPYVKHTIEKGIATIEFFHPAHNSLPGDILAKLANTITETGQNDEVLVLVVKSGGDRTFCAGASFKELISIENEQEGEKFFSGFANVINAMRKCPKFIIGRVQGKTVGGGVGLAAAMDYTMATKFSAIKLSELNLGIGPFVVGPAVQRKIGVSGMSQIAIDANSFYSPEWARDKGLFTKVFETTEELDEEVQALAEQLCGYNPEAVKEMKQMFWRGTENWDELLQERAKISGRLVLSSFTKEKLKRFK</sequence>
<dbReference type="SUPFAM" id="SSF52096">
    <property type="entry name" value="ClpP/crotonase"/>
    <property type="match status" value="1"/>
</dbReference>
<comment type="similarity">
    <text evidence="1">Belongs to the enoyl-CoA hydratase/isomerase family.</text>
</comment>
<evidence type="ECO:0000313" key="2">
    <source>
        <dbReference type="EMBL" id="PVW17295.1"/>
    </source>
</evidence>
<dbReference type="PANTHER" id="PTHR42964:SF1">
    <property type="entry name" value="POLYKETIDE BIOSYNTHESIS ENOYL-COA HYDRATASE PKSH-RELATED"/>
    <property type="match status" value="1"/>
</dbReference>
<dbReference type="InterPro" id="IPR051683">
    <property type="entry name" value="Enoyl-CoA_Hydratase/Isomerase"/>
</dbReference>
<organism evidence="2 3">
    <name type="scientific">Marixanthomonas spongiae</name>
    <dbReference type="NCBI Taxonomy" id="2174845"/>
    <lineage>
        <taxon>Bacteria</taxon>
        <taxon>Pseudomonadati</taxon>
        <taxon>Bacteroidota</taxon>
        <taxon>Flavobacteriia</taxon>
        <taxon>Flavobacteriales</taxon>
        <taxon>Flavobacteriaceae</taxon>
        <taxon>Marixanthomonas</taxon>
    </lineage>
</organism>
<keyword evidence="3" id="KW-1185">Reference proteome</keyword>
<accession>A0A2U0I859</accession>
<gene>
    <name evidence="2" type="ORF">DDV96_01955</name>
</gene>
<dbReference type="CDD" id="cd06558">
    <property type="entry name" value="crotonase-like"/>
    <property type="match status" value="1"/>
</dbReference>
<dbReference type="InterPro" id="IPR029045">
    <property type="entry name" value="ClpP/crotonase-like_dom_sf"/>
</dbReference>
<dbReference type="PANTHER" id="PTHR42964">
    <property type="entry name" value="ENOYL-COA HYDRATASE"/>
    <property type="match status" value="1"/>
</dbReference>
<dbReference type="EMBL" id="QEHR01000001">
    <property type="protein sequence ID" value="PVW17295.1"/>
    <property type="molecule type" value="Genomic_DNA"/>
</dbReference>
<comment type="caution">
    <text evidence="2">The sequence shown here is derived from an EMBL/GenBank/DDBJ whole genome shotgun (WGS) entry which is preliminary data.</text>
</comment>
<dbReference type="RefSeq" id="WP_116693044.1">
    <property type="nucleotide sequence ID" value="NZ_QEHR01000001.1"/>
</dbReference>
<reference evidence="2 3" key="1">
    <citation type="submission" date="2018-04" db="EMBL/GenBank/DDBJ databases">
        <title>Marixanthomonas spongiae HN-E44 sp. nov., isolated from a marine sponge.</title>
        <authorList>
            <person name="Luo L."/>
            <person name="Zhuang L."/>
        </authorList>
    </citation>
    <scope>NUCLEOTIDE SEQUENCE [LARGE SCALE GENOMIC DNA]</scope>
    <source>
        <strain evidence="2 3">HN-E44</strain>
    </source>
</reference>
<dbReference type="OrthoDB" id="638407at2"/>
<name>A0A2U0I859_9FLAO</name>
<proteinExistence type="inferred from homology"/>